<dbReference type="GO" id="GO:0019464">
    <property type="term" value="P:glycine decarboxylation via glycine cleavage system"/>
    <property type="evidence" value="ECO:0007669"/>
    <property type="project" value="InterPro"/>
</dbReference>
<evidence type="ECO:0000313" key="2">
    <source>
        <dbReference type="EMBL" id="RHW51274.1"/>
    </source>
</evidence>
<dbReference type="RefSeq" id="WP_118900788.1">
    <property type="nucleotide sequence ID" value="NZ_CP031513.1"/>
</dbReference>
<dbReference type="InterPro" id="IPR011053">
    <property type="entry name" value="Single_hybrid_motif"/>
</dbReference>
<comment type="caution">
    <text evidence="2">The sequence shown here is derived from an EMBL/GenBank/DDBJ whole genome shotgun (WGS) entry which is preliminary data.</text>
</comment>
<dbReference type="PROSITE" id="PS50968">
    <property type="entry name" value="BIOTINYL_LIPOYL"/>
    <property type="match status" value="1"/>
</dbReference>
<dbReference type="InterPro" id="IPR033753">
    <property type="entry name" value="GCV_H/Fam206"/>
</dbReference>
<name>A0A347SSJ2_9LACO</name>
<dbReference type="GO" id="GO:0009249">
    <property type="term" value="P:protein lipoylation"/>
    <property type="evidence" value="ECO:0007669"/>
    <property type="project" value="TreeGrafter"/>
</dbReference>
<dbReference type="Proteomes" id="UP000284109">
    <property type="component" value="Unassembled WGS sequence"/>
</dbReference>
<keyword evidence="1" id="KW-0450">Lipoyl</keyword>
<accession>A0A347SSJ2</accession>
<proteinExistence type="predicted"/>
<dbReference type="InterPro" id="IPR000089">
    <property type="entry name" value="Biotin_lipoyl"/>
</dbReference>
<evidence type="ECO:0000313" key="3">
    <source>
        <dbReference type="Proteomes" id="UP000284109"/>
    </source>
</evidence>
<dbReference type="Gene3D" id="2.40.50.100">
    <property type="match status" value="1"/>
</dbReference>
<dbReference type="SUPFAM" id="SSF51230">
    <property type="entry name" value="Single hybrid motif"/>
    <property type="match status" value="1"/>
</dbReference>
<gene>
    <name evidence="2" type="ORF">DS831_04420</name>
</gene>
<dbReference type="PANTHER" id="PTHR11715">
    <property type="entry name" value="GLYCINE CLEAVAGE SYSTEM H PROTEIN"/>
    <property type="match status" value="1"/>
</dbReference>
<dbReference type="OrthoDB" id="9796712at2"/>
<dbReference type="EMBL" id="QOCR01000002">
    <property type="protein sequence ID" value="RHW51274.1"/>
    <property type="molecule type" value="Genomic_DNA"/>
</dbReference>
<evidence type="ECO:0000256" key="1">
    <source>
        <dbReference type="ARBA" id="ARBA00022823"/>
    </source>
</evidence>
<reference evidence="2 3" key="1">
    <citation type="submission" date="2018-07" db="EMBL/GenBank/DDBJ databases">
        <title>Genome sequences of six Lactobacillus spp. isolated from bumble bee guts.</title>
        <authorList>
            <person name="Motta E.V.S."/>
            <person name="Moran N.A."/>
        </authorList>
    </citation>
    <scope>NUCLEOTIDE SEQUENCE [LARGE SCALE GENOMIC DNA]</scope>
    <source>
        <strain evidence="2 3">BI-1.1</strain>
    </source>
</reference>
<dbReference type="AlphaFoldDB" id="A0A347SSJ2"/>
<dbReference type="PANTHER" id="PTHR11715:SF3">
    <property type="entry name" value="GLYCINE CLEAVAGE SYSTEM H PROTEIN-RELATED"/>
    <property type="match status" value="1"/>
</dbReference>
<dbReference type="CDD" id="cd06848">
    <property type="entry name" value="GCS_H"/>
    <property type="match status" value="1"/>
</dbReference>
<keyword evidence="3" id="KW-1185">Reference proteome</keyword>
<dbReference type="Pfam" id="PF01597">
    <property type="entry name" value="GCV_H"/>
    <property type="match status" value="1"/>
</dbReference>
<sequence length="101" mass="11359">MADKTEEQYFWQEKLDNQHIRLGLNSAGQDEVGEVSFVDFPDDLKEVQAGDPIVSVEGAKSVTELESPIAGHVAKVNVDLLDHPEKINNDNHNDNWVIELY</sequence>
<protein>
    <submittedName>
        <fullName evidence="2">Glycine cleavage system protein H</fullName>
    </submittedName>
</protein>
<dbReference type="KEGG" id="lbm:DS830_05740"/>
<organism evidence="2 3">
    <name type="scientific">Bombilactobacillus bombi</name>
    <dbReference type="NCBI Taxonomy" id="1303590"/>
    <lineage>
        <taxon>Bacteria</taxon>
        <taxon>Bacillati</taxon>
        <taxon>Bacillota</taxon>
        <taxon>Bacilli</taxon>
        <taxon>Lactobacillales</taxon>
        <taxon>Lactobacillaceae</taxon>
        <taxon>Bombilactobacillus</taxon>
    </lineage>
</organism>
<dbReference type="GO" id="GO:0005737">
    <property type="term" value="C:cytoplasm"/>
    <property type="evidence" value="ECO:0007669"/>
    <property type="project" value="TreeGrafter"/>
</dbReference>
<dbReference type="InterPro" id="IPR002930">
    <property type="entry name" value="GCV_H"/>
</dbReference>
<dbReference type="GO" id="GO:0005960">
    <property type="term" value="C:glycine cleavage complex"/>
    <property type="evidence" value="ECO:0007669"/>
    <property type="project" value="InterPro"/>
</dbReference>